<dbReference type="PANTHER" id="PTHR12149">
    <property type="entry name" value="FRUCTOSAMINE 3 KINASE-RELATED PROTEIN"/>
    <property type="match status" value="1"/>
</dbReference>
<dbReference type="Pfam" id="PF03881">
    <property type="entry name" value="Fructosamin_kin"/>
    <property type="match status" value="1"/>
</dbReference>
<dbReference type="OrthoDB" id="5291879at2"/>
<accession>A0A1I2F4F7</accession>
<name>A0A1I2F4F7_9MICO</name>
<dbReference type="PIRSF" id="PIRSF006221">
    <property type="entry name" value="Ketosamine-3-kinase"/>
    <property type="match status" value="1"/>
</dbReference>
<dbReference type="PANTHER" id="PTHR12149:SF8">
    <property type="entry name" value="PROTEIN-RIBULOSAMINE 3-KINASE"/>
    <property type="match status" value="1"/>
</dbReference>
<proteinExistence type="inferred from homology"/>
<keyword evidence="3" id="KW-1185">Reference proteome</keyword>
<dbReference type="RefSeq" id="WP_093375942.1">
    <property type="nucleotide sequence ID" value="NZ_BNAN01000002.1"/>
</dbReference>
<dbReference type="AlphaFoldDB" id="A0A1I2F4F7"/>
<keyword evidence="1" id="KW-0808">Transferase</keyword>
<dbReference type="InterPro" id="IPR016477">
    <property type="entry name" value="Fructo-/Ketosamine-3-kinase"/>
</dbReference>
<dbReference type="SUPFAM" id="SSF56112">
    <property type="entry name" value="Protein kinase-like (PK-like)"/>
    <property type="match status" value="1"/>
</dbReference>
<dbReference type="InterPro" id="IPR011009">
    <property type="entry name" value="Kinase-like_dom_sf"/>
</dbReference>
<dbReference type="GO" id="GO:0016301">
    <property type="term" value="F:kinase activity"/>
    <property type="evidence" value="ECO:0007669"/>
    <property type="project" value="UniProtKB-UniRule"/>
</dbReference>
<dbReference type="Gene3D" id="3.30.200.20">
    <property type="entry name" value="Phosphorylase Kinase, domain 1"/>
    <property type="match status" value="1"/>
</dbReference>
<sequence>MGSFRKQRAAAPRGFFACEAAGLRWLADAEAVRVVQVLAVDDHGLDLERLEPTSPTIEAARTFGRDLARLHDAGAPAFGSPPPGWEGDGFFGPLDDPYPLVAGEHGTWGAHYSDDRVAHVLDLLGAALPRGARTDLAHVRERLRAGTWDDDDAPARLHGDLWSGNLLWTTGAASGVQAVLIDPAAHGGHRLTDLAMLELFGAPHLDAIFEAYEEAHPLPHAWRDLLGLHQIYPVGMHAVLFGGGYLGQLERLAARYARTDEGEA</sequence>
<evidence type="ECO:0000313" key="2">
    <source>
        <dbReference type="EMBL" id="SFE99400.1"/>
    </source>
</evidence>
<evidence type="ECO:0000256" key="1">
    <source>
        <dbReference type="PIRNR" id="PIRNR006221"/>
    </source>
</evidence>
<dbReference type="Proteomes" id="UP000198520">
    <property type="component" value="Unassembled WGS sequence"/>
</dbReference>
<dbReference type="Gene3D" id="1.20.1270.240">
    <property type="match status" value="1"/>
</dbReference>
<dbReference type="STRING" id="285351.SAMN04488035_1083"/>
<reference evidence="3" key="1">
    <citation type="submission" date="2016-10" db="EMBL/GenBank/DDBJ databases">
        <authorList>
            <person name="Varghese N."/>
            <person name="Submissions S."/>
        </authorList>
    </citation>
    <scope>NUCLEOTIDE SEQUENCE [LARGE SCALE GENOMIC DNA]</scope>
    <source>
        <strain evidence="3">DSM 19083</strain>
    </source>
</reference>
<organism evidence="2 3">
    <name type="scientific">Flavimobilis marinus</name>
    <dbReference type="NCBI Taxonomy" id="285351"/>
    <lineage>
        <taxon>Bacteria</taxon>
        <taxon>Bacillati</taxon>
        <taxon>Actinomycetota</taxon>
        <taxon>Actinomycetes</taxon>
        <taxon>Micrococcales</taxon>
        <taxon>Jonesiaceae</taxon>
        <taxon>Flavimobilis</taxon>
    </lineage>
</organism>
<keyword evidence="1 2" id="KW-0418">Kinase</keyword>
<comment type="similarity">
    <text evidence="1">Belongs to the fructosamine kinase family.</text>
</comment>
<gene>
    <name evidence="2" type="ORF">SAMN04488035_1083</name>
</gene>
<dbReference type="Gene3D" id="1.10.510.10">
    <property type="entry name" value="Transferase(Phosphotransferase) domain 1"/>
    <property type="match status" value="1"/>
</dbReference>
<evidence type="ECO:0000313" key="3">
    <source>
        <dbReference type="Proteomes" id="UP000198520"/>
    </source>
</evidence>
<protein>
    <submittedName>
        <fullName evidence="2">Fructosamine-3-kinase</fullName>
    </submittedName>
</protein>
<dbReference type="EMBL" id="FONZ01000002">
    <property type="protein sequence ID" value="SFE99400.1"/>
    <property type="molecule type" value="Genomic_DNA"/>
</dbReference>